<reference evidence="17 18" key="1">
    <citation type="submission" date="2020-01" db="EMBL/GenBank/DDBJ databases">
        <title>Ponticoccus aerotolerans gen. nov., sp. nov., an anaerobic bacterium and proposal of Ponticoccusceae fam. nov., Ponticoccusles ord. nov. and Ponticoccuse classis nov. in the phylum Kiritimatiellaeota.</title>
        <authorList>
            <person name="Zhou L.Y."/>
            <person name="Du Z.J."/>
        </authorList>
    </citation>
    <scope>NUCLEOTIDE SEQUENCE [LARGE SCALE GENOMIC DNA]</scope>
    <source>
        <strain evidence="17 18">S-5007</strain>
    </source>
</reference>
<dbReference type="GO" id="GO:0005524">
    <property type="term" value="F:ATP binding"/>
    <property type="evidence" value="ECO:0007669"/>
    <property type="project" value="UniProtKB-KW"/>
</dbReference>
<dbReference type="Pfam" id="PF02887">
    <property type="entry name" value="PK_C"/>
    <property type="match status" value="1"/>
</dbReference>
<evidence type="ECO:0000256" key="5">
    <source>
        <dbReference type="ARBA" id="ARBA00022679"/>
    </source>
</evidence>
<dbReference type="KEGG" id="taer:GT409_06080"/>
<dbReference type="NCBIfam" id="NF004491">
    <property type="entry name" value="PRK05826.1"/>
    <property type="match status" value="1"/>
</dbReference>
<dbReference type="GO" id="GO:0000287">
    <property type="term" value="F:magnesium ion binding"/>
    <property type="evidence" value="ECO:0007669"/>
    <property type="project" value="UniProtKB-UniRule"/>
</dbReference>
<gene>
    <name evidence="17" type="primary">pyk</name>
    <name evidence="17" type="ORF">GT409_06080</name>
</gene>
<dbReference type="InterPro" id="IPR015813">
    <property type="entry name" value="Pyrv/PenolPyrv_kinase-like_dom"/>
</dbReference>
<evidence type="ECO:0000256" key="11">
    <source>
        <dbReference type="ARBA" id="ARBA00023152"/>
    </source>
</evidence>
<dbReference type="Gene3D" id="3.40.1380.20">
    <property type="entry name" value="Pyruvate kinase, C-terminal domain"/>
    <property type="match status" value="1"/>
</dbReference>
<feature type="domain" description="Pyruvate kinase barrel" evidence="15">
    <location>
        <begin position="4"/>
        <end position="318"/>
    </location>
</feature>
<keyword evidence="6" id="KW-0479">Metal-binding</keyword>
<dbReference type="FunFam" id="2.40.33.10:FF:000001">
    <property type="entry name" value="Pyruvate kinase"/>
    <property type="match status" value="1"/>
</dbReference>
<dbReference type="PROSITE" id="PS00110">
    <property type="entry name" value="PYRUVATE_KINASE"/>
    <property type="match status" value="1"/>
</dbReference>
<dbReference type="Proteomes" id="UP000464954">
    <property type="component" value="Chromosome"/>
</dbReference>
<dbReference type="Gene3D" id="3.20.20.60">
    <property type="entry name" value="Phosphoenolpyruvate-binding domains"/>
    <property type="match status" value="1"/>
</dbReference>
<keyword evidence="8 14" id="KW-0418">Kinase</keyword>
<evidence type="ECO:0000313" key="17">
    <source>
        <dbReference type="EMBL" id="QHI69029.1"/>
    </source>
</evidence>
<dbReference type="InterPro" id="IPR011037">
    <property type="entry name" value="Pyrv_Knase-like_insert_dom_sf"/>
</dbReference>
<dbReference type="Pfam" id="PF00224">
    <property type="entry name" value="PK"/>
    <property type="match status" value="1"/>
</dbReference>
<organism evidence="17 18">
    <name type="scientific">Tichowtungia aerotolerans</name>
    <dbReference type="NCBI Taxonomy" id="2697043"/>
    <lineage>
        <taxon>Bacteria</taxon>
        <taxon>Pseudomonadati</taxon>
        <taxon>Kiritimatiellota</taxon>
        <taxon>Tichowtungiia</taxon>
        <taxon>Tichowtungiales</taxon>
        <taxon>Tichowtungiaceae</taxon>
        <taxon>Tichowtungia</taxon>
    </lineage>
</organism>
<keyword evidence="11 14" id="KW-0324">Glycolysis</keyword>
<comment type="similarity">
    <text evidence="3 14">Belongs to the pyruvate kinase family.</text>
</comment>
<evidence type="ECO:0000256" key="6">
    <source>
        <dbReference type="ARBA" id="ARBA00022723"/>
    </source>
</evidence>
<evidence type="ECO:0000256" key="2">
    <source>
        <dbReference type="ARBA" id="ARBA00004997"/>
    </source>
</evidence>
<evidence type="ECO:0000256" key="7">
    <source>
        <dbReference type="ARBA" id="ARBA00022741"/>
    </source>
</evidence>
<feature type="domain" description="Pyruvate kinase C-terminal" evidence="16">
    <location>
        <begin position="354"/>
        <end position="463"/>
    </location>
</feature>
<proteinExistence type="inferred from homology"/>
<dbReference type="InterPro" id="IPR001697">
    <property type="entry name" value="Pyr_Knase"/>
</dbReference>
<dbReference type="SUPFAM" id="SSF50800">
    <property type="entry name" value="PK beta-barrel domain-like"/>
    <property type="match status" value="1"/>
</dbReference>
<dbReference type="GO" id="GO:0004743">
    <property type="term" value="F:pyruvate kinase activity"/>
    <property type="evidence" value="ECO:0007669"/>
    <property type="project" value="UniProtKB-UniRule"/>
</dbReference>
<dbReference type="UniPathway" id="UPA00109">
    <property type="reaction ID" value="UER00188"/>
</dbReference>
<dbReference type="InterPro" id="IPR015793">
    <property type="entry name" value="Pyrv_Knase_brl"/>
</dbReference>
<comment type="catalytic activity">
    <reaction evidence="14">
        <text>pyruvate + ATP = phosphoenolpyruvate + ADP + H(+)</text>
        <dbReference type="Rhea" id="RHEA:18157"/>
        <dbReference type="ChEBI" id="CHEBI:15361"/>
        <dbReference type="ChEBI" id="CHEBI:15378"/>
        <dbReference type="ChEBI" id="CHEBI:30616"/>
        <dbReference type="ChEBI" id="CHEBI:58702"/>
        <dbReference type="ChEBI" id="CHEBI:456216"/>
        <dbReference type="EC" id="2.7.1.40"/>
    </reaction>
</comment>
<evidence type="ECO:0000256" key="13">
    <source>
        <dbReference type="NCBIfam" id="TIGR01064"/>
    </source>
</evidence>
<dbReference type="GO" id="GO:0016301">
    <property type="term" value="F:kinase activity"/>
    <property type="evidence" value="ECO:0007669"/>
    <property type="project" value="UniProtKB-KW"/>
</dbReference>
<dbReference type="EC" id="2.7.1.40" evidence="4 13"/>
<evidence type="ECO:0000259" key="15">
    <source>
        <dbReference type="Pfam" id="PF00224"/>
    </source>
</evidence>
<evidence type="ECO:0000259" key="16">
    <source>
        <dbReference type="Pfam" id="PF02887"/>
    </source>
</evidence>
<evidence type="ECO:0000256" key="1">
    <source>
        <dbReference type="ARBA" id="ARBA00001958"/>
    </source>
</evidence>
<dbReference type="AlphaFoldDB" id="A0A6P1M2G7"/>
<dbReference type="Gene3D" id="2.40.33.10">
    <property type="entry name" value="PK beta-barrel domain-like"/>
    <property type="match status" value="1"/>
</dbReference>
<dbReference type="EMBL" id="CP047593">
    <property type="protein sequence ID" value="QHI69029.1"/>
    <property type="molecule type" value="Genomic_DNA"/>
</dbReference>
<keyword evidence="12 17" id="KW-0670">Pyruvate</keyword>
<dbReference type="NCBIfam" id="NF004978">
    <property type="entry name" value="PRK06354.1"/>
    <property type="match status" value="1"/>
</dbReference>
<dbReference type="InterPro" id="IPR015806">
    <property type="entry name" value="Pyrv_Knase_insert_dom_sf"/>
</dbReference>
<dbReference type="RefSeq" id="WP_160627939.1">
    <property type="nucleotide sequence ID" value="NZ_CP047593.1"/>
</dbReference>
<name>A0A6P1M2G7_9BACT</name>
<comment type="pathway">
    <text evidence="2 14">Carbohydrate degradation; glycolysis; pyruvate from D-glyceraldehyde 3-phosphate: step 5/5.</text>
</comment>
<evidence type="ECO:0000256" key="14">
    <source>
        <dbReference type="RuleBase" id="RU000504"/>
    </source>
</evidence>
<keyword evidence="10 14" id="KW-0460">Magnesium</keyword>
<comment type="cofactor">
    <cofactor evidence="1">
        <name>K(+)</name>
        <dbReference type="ChEBI" id="CHEBI:29103"/>
    </cofactor>
</comment>
<dbReference type="NCBIfam" id="TIGR01064">
    <property type="entry name" value="pyruv_kin"/>
    <property type="match status" value="1"/>
</dbReference>
<dbReference type="SUPFAM" id="SSF52935">
    <property type="entry name" value="PK C-terminal domain-like"/>
    <property type="match status" value="1"/>
</dbReference>
<evidence type="ECO:0000256" key="8">
    <source>
        <dbReference type="ARBA" id="ARBA00022777"/>
    </source>
</evidence>
<evidence type="ECO:0000256" key="12">
    <source>
        <dbReference type="ARBA" id="ARBA00023317"/>
    </source>
</evidence>
<dbReference type="InterPro" id="IPR018209">
    <property type="entry name" value="Pyrv_Knase_AS"/>
</dbReference>
<dbReference type="InterPro" id="IPR036918">
    <property type="entry name" value="Pyrv_Knase_C_sf"/>
</dbReference>
<sequence length="477" mass="52727">MYSKQTKIICTLSPDRCTPELLKELYDEGMNVVRLNTAHLTTEEADLMVKEIRAVSDRIGILIDTKGPEVRTCNIAEPIAVKTGDRVFVTAQSSELPNSFQVNYEHFIPEIKAGSQVLIDDGDLELTVDSSDETQLICTARNDGVIKDKKGLNVPGSELRMPSLTEKDGKFIEWAIKREIDFIAHSFVRNRDDVMAIQSILDMRKSTIKIIAKIENSEGVSNLDSILDVAYAVMVARGDLGIEIPVEEVPVIQKQIIKTCLRRLKPVITATQMLHSMIENPRPTRAEVSDVANAILDGTDTLMLSGETACGKFPLEAVRTMSSIAHSVEKQKQPERAAFSALNENHLPMPGSHLAEAAVRCARQLPIQAIITSTRSGGTAAMCASYRGKKPIFALSEDMHTVRELSLCYGVYASRIDIPDTTDELVKTCLDKLLSEKKIDPNHLIAFLGGGHIYSHHTNFLQIETPATLLKKDRPHS</sequence>
<evidence type="ECO:0000256" key="4">
    <source>
        <dbReference type="ARBA" id="ARBA00012142"/>
    </source>
</evidence>
<evidence type="ECO:0000256" key="10">
    <source>
        <dbReference type="ARBA" id="ARBA00022842"/>
    </source>
</evidence>
<dbReference type="SUPFAM" id="SSF51621">
    <property type="entry name" value="Phosphoenolpyruvate/pyruvate domain"/>
    <property type="match status" value="1"/>
</dbReference>
<keyword evidence="9" id="KW-0067">ATP-binding</keyword>
<dbReference type="PANTHER" id="PTHR11817">
    <property type="entry name" value="PYRUVATE KINASE"/>
    <property type="match status" value="1"/>
</dbReference>
<protein>
    <recommendedName>
        <fullName evidence="4 13">Pyruvate kinase</fullName>
        <ecNumber evidence="4 13">2.7.1.40</ecNumber>
    </recommendedName>
</protein>
<keyword evidence="18" id="KW-1185">Reference proteome</keyword>
<dbReference type="GO" id="GO:0030955">
    <property type="term" value="F:potassium ion binding"/>
    <property type="evidence" value="ECO:0007669"/>
    <property type="project" value="UniProtKB-UniRule"/>
</dbReference>
<dbReference type="InterPro" id="IPR040442">
    <property type="entry name" value="Pyrv_kinase-like_dom_sf"/>
</dbReference>
<dbReference type="InterPro" id="IPR015795">
    <property type="entry name" value="Pyrv_Knase_C"/>
</dbReference>
<keyword evidence="5 14" id="KW-0808">Transferase</keyword>
<evidence type="ECO:0000256" key="9">
    <source>
        <dbReference type="ARBA" id="ARBA00022840"/>
    </source>
</evidence>
<dbReference type="PRINTS" id="PR01050">
    <property type="entry name" value="PYRUVTKNASE"/>
</dbReference>
<evidence type="ECO:0000313" key="18">
    <source>
        <dbReference type="Proteomes" id="UP000464954"/>
    </source>
</evidence>
<keyword evidence="7" id="KW-0547">Nucleotide-binding</keyword>
<evidence type="ECO:0000256" key="3">
    <source>
        <dbReference type="ARBA" id="ARBA00008663"/>
    </source>
</evidence>
<accession>A0A6P1M2G7</accession>